<dbReference type="CDD" id="cd18186">
    <property type="entry name" value="BTB_POZ_ZBTB_KLHL-like"/>
    <property type="match status" value="1"/>
</dbReference>
<feature type="compositionally biased region" description="Basic and acidic residues" evidence="1">
    <location>
        <begin position="661"/>
        <end position="685"/>
    </location>
</feature>
<dbReference type="Proteomes" id="UP000887226">
    <property type="component" value="Unassembled WGS sequence"/>
</dbReference>
<evidence type="ECO:0000313" key="3">
    <source>
        <dbReference type="Proteomes" id="UP000887226"/>
    </source>
</evidence>
<feature type="region of interest" description="Disordered" evidence="1">
    <location>
        <begin position="927"/>
        <end position="948"/>
    </location>
</feature>
<protein>
    <recommendedName>
        <fullName evidence="4">BTB domain-containing protein</fullName>
    </recommendedName>
</protein>
<feature type="compositionally biased region" description="Basic and acidic residues" evidence="1">
    <location>
        <begin position="720"/>
        <end position="742"/>
    </location>
</feature>
<feature type="compositionally biased region" description="Basic and acidic residues" evidence="1">
    <location>
        <begin position="43"/>
        <end position="54"/>
    </location>
</feature>
<feature type="compositionally biased region" description="Basic and acidic residues" evidence="1">
    <location>
        <begin position="575"/>
        <end position="584"/>
    </location>
</feature>
<feature type="region of interest" description="Disordered" evidence="1">
    <location>
        <begin position="661"/>
        <end position="756"/>
    </location>
</feature>
<dbReference type="EMBL" id="MU254588">
    <property type="protein sequence ID" value="KAG9240103.1"/>
    <property type="molecule type" value="Genomic_DNA"/>
</dbReference>
<feature type="compositionally biased region" description="Polar residues" evidence="1">
    <location>
        <begin position="613"/>
        <end position="625"/>
    </location>
</feature>
<evidence type="ECO:0008006" key="4">
    <source>
        <dbReference type="Google" id="ProtNLM"/>
    </source>
</evidence>
<gene>
    <name evidence="2" type="ORF">BJ878DRAFT_320137</name>
</gene>
<feature type="compositionally biased region" description="Basic and acidic residues" evidence="1">
    <location>
        <begin position="91"/>
        <end position="101"/>
    </location>
</feature>
<evidence type="ECO:0000313" key="2">
    <source>
        <dbReference type="EMBL" id="KAG9240103.1"/>
    </source>
</evidence>
<feature type="region of interest" description="Disordered" evidence="1">
    <location>
        <begin position="978"/>
        <end position="1047"/>
    </location>
</feature>
<reference evidence="2" key="1">
    <citation type="journal article" date="2021" name="IMA Fungus">
        <title>Genomic characterization of three marine fungi, including Emericellopsis atlantica sp. nov. with signatures of a generalist lifestyle and marine biomass degradation.</title>
        <authorList>
            <person name="Hagestad O.C."/>
            <person name="Hou L."/>
            <person name="Andersen J.H."/>
            <person name="Hansen E.H."/>
            <person name="Altermark B."/>
            <person name="Li C."/>
            <person name="Kuhnert E."/>
            <person name="Cox R.J."/>
            <person name="Crous P.W."/>
            <person name="Spatafora J.W."/>
            <person name="Lail K."/>
            <person name="Amirebrahimi M."/>
            <person name="Lipzen A."/>
            <person name="Pangilinan J."/>
            <person name="Andreopoulos W."/>
            <person name="Hayes R.D."/>
            <person name="Ng V."/>
            <person name="Grigoriev I.V."/>
            <person name="Jackson S.A."/>
            <person name="Sutton T.D.S."/>
            <person name="Dobson A.D.W."/>
            <person name="Rama T."/>
        </authorList>
    </citation>
    <scope>NUCLEOTIDE SEQUENCE</scope>
    <source>
        <strain evidence="2">TRa3180A</strain>
    </source>
</reference>
<dbReference type="AlphaFoldDB" id="A0A9P8CAN2"/>
<feature type="compositionally biased region" description="Basic and acidic residues" evidence="1">
    <location>
        <begin position="1037"/>
        <end position="1047"/>
    </location>
</feature>
<organism evidence="2 3">
    <name type="scientific">Calycina marina</name>
    <dbReference type="NCBI Taxonomy" id="1763456"/>
    <lineage>
        <taxon>Eukaryota</taxon>
        <taxon>Fungi</taxon>
        <taxon>Dikarya</taxon>
        <taxon>Ascomycota</taxon>
        <taxon>Pezizomycotina</taxon>
        <taxon>Leotiomycetes</taxon>
        <taxon>Helotiales</taxon>
        <taxon>Pezizellaceae</taxon>
        <taxon>Calycina</taxon>
    </lineage>
</organism>
<dbReference type="OrthoDB" id="5326346at2759"/>
<accession>A0A9P8CAN2</accession>
<sequence>MAEMLEFMPNGDVILILTRRVKAGEIPEDQRATSRPRANSPPRDLDYSESRIGERSQAPPLNEFDDNVYYAPDPPGAEDGPAFPPPPRAKRGSDASSRRDLSASPPASFWASLRKQAHDISALVDDDDDDELASVLSVPAEKAEEVVVVAQKEVHCLVSSMHLMLASEYFCSILGGDTREASVLKNKGHITMRLGVDLDSMEILLNIIHGASRKIPRQVTLELLTQLAILVAGFGMSGTVEFFSDTWIDNLTRQGLPKSYSSRIFPYLFIFWVFNRQDEFRDMTRLAERDATEKLGEDLGELPILSGIIDAIKKARESAIRAAVSSLHSLINRYLVGKTLCDGSLNDELRYACDAMVLGSLMKSSRKFGIYPMPDAPFSGWKFKTLAKKIRSIRILDVCNKSSSRRWTTYEPGNNSHGLEDEIEQGIKNLEKTLDGLRISDYARTSTDLMIKFHNLLDLSIVEGVEPTSVDLIKFSETHEELQIFTTENEMVSTEVIPTSTGNHHHDIFNDHALVNGNEIGIHAIKEEEYMEDPQAEFEALVRPKQELYWTEDHMGGPQTHGHVATSSHASPEFARNESRDSWDSRTLASHHNEQSPSAGSSTVSARSSRSGWTGQTNDPSQKSRFTPADSPTIPNSLPRGRWEDENIELRYKQILRDECDNSKPECRGQDKQVLEDLSTERQRDGSASISSRRPQVRWNEGINDQDVERERHRNNHPAVPERRSSISRRNESMQVEPRNEDQNLQGSTIPPEHARGIRNEVELPKAEVPAYSLEAAPKISSLTEHERRGRRESRMSGLDAKLDAYHNYIALRQMHTSKDNSVSKLKEIEQPSTNTTLPSPIQSHHIEQNLTGKQIDTMADNEMSRQMGQLSASQNRCNNHLSEAVVQEPQLQIRIKEPRVEYQGRNEASNILNIVPYRNYSPRRESIKRKELTKESDYPDPASREYTRSPLGWSREVLAILATKKLQDRQSFNRQSMISSQLHDGRHSTSPTNQAGVPQSTSLVDTMTPTMLCLRKSEQALTSPPDSPRIRPMRRTNGERVRLAKK</sequence>
<feature type="compositionally biased region" description="Polar residues" evidence="1">
    <location>
        <begin position="978"/>
        <end position="1010"/>
    </location>
</feature>
<evidence type="ECO:0000256" key="1">
    <source>
        <dbReference type="SAM" id="MobiDB-lite"/>
    </source>
</evidence>
<proteinExistence type="predicted"/>
<comment type="caution">
    <text evidence="2">The sequence shown here is derived from an EMBL/GenBank/DDBJ whole genome shotgun (WGS) entry which is preliminary data.</text>
</comment>
<feature type="compositionally biased region" description="Basic and acidic residues" evidence="1">
    <location>
        <begin position="23"/>
        <end position="32"/>
    </location>
</feature>
<name>A0A9P8CAN2_9HELO</name>
<feature type="compositionally biased region" description="Low complexity" evidence="1">
    <location>
        <begin position="596"/>
        <end position="612"/>
    </location>
</feature>
<feature type="region of interest" description="Disordered" evidence="1">
    <location>
        <begin position="23"/>
        <end position="105"/>
    </location>
</feature>
<feature type="region of interest" description="Disordered" evidence="1">
    <location>
        <begin position="552"/>
        <end position="642"/>
    </location>
</feature>
<keyword evidence="3" id="KW-1185">Reference proteome</keyword>